<accession>A0AAW3X7V8</accession>
<proteinExistence type="predicted"/>
<dbReference type="Proteomes" id="UP000653904">
    <property type="component" value="Unassembled WGS sequence"/>
</dbReference>
<organism evidence="1 2">
    <name type="scientific">Clostridium segne</name>
    <dbReference type="NCBI Taxonomy" id="2763038"/>
    <lineage>
        <taxon>Bacteria</taxon>
        <taxon>Bacillati</taxon>
        <taxon>Bacillota</taxon>
        <taxon>Clostridia</taxon>
        <taxon>Eubacteriales</taxon>
        <taxon>Clostridiaceae</taxon>
        <taxon>Clostridium</taxon>
    </lineage>
</organism>
<dbReference type="RefSeq" id="WP_022358918.1">
    <property type="nucleotide sequence ID" value="NZ_JACOOW010000015.1"/>
</dbReference>
<keyword evidence="2" id="KW-1185">Reference proteome</keyword>
<comment type="caution">
    <text evidence="1">The sequence shown here is derived from an EMBL/GenBank/DDBJ whole genome shotgun (WGS) entry which is preliminary data.</text>
</comment>
<dbReference type="EMBL" id="JACOOW010000015">
    <property type="protein sequence ID" value="MBC5657930.1"/>
    <property type="molecule type" value="Genomic_DNA"/>
</dbReference>
<name>A0AAW3X7V8_9CLOT</name>
<sequence length="62" mass="7093">MVYSNLYSFSDLLTIFPFGKTKLRQLLLAGVLPVVKVGRQYVTSDEAIQRWVLENAGKEILY</sequence>
<evidence type="ECO:0000313" key="2">
    <source>
        <dbReference type="Proteomes" id="UP000653904"/>
    </source>
</evidence>
<protein>
    <submittedName>
        <fullName evidence="1">Excisionase</fullName>
    </submittedName>
</protein>
<dbReference type="AlphaFoldDB" id="A0AAW3X7V8"/>
<gene>
    <name evidence="1" type="ORF">H8S19_12855</name>
</gene>
<evidence type="ECO:0000313" key="1">
    <source>
        <dbReference type="EMBL" id="MBC5657930.1"/>
    </source>
</evidence>
<reference evidence="1 2" key="1">
    <citation type="submission" date="2020-08" db="EMBL/GenBank/DDBJ databases">
        <title>Genome public.</title>
        <authorList>
            <person name="Liu C."/>
            <person name="Sun Q."/>
        </authorList>
    </citation>
    <scope>NUCLEOTIDE SEQUENCE [LARGE SCALE GENOMIC DNA]</scope>
    <source>
        <strain evidence="1 2">BX14</strain>
    </source>
</reference>